<evidence type="ECO:0000313" key="2">
    <source>
        <dbReference type="Proteomes" id="UP000030640"/>
    </source>
</evidence>
<name>W7A4N4_9APIC</name>
<protein>
    <submittedName>
        <fullName evidence="1">Uncharacterized protein</fullName>
    </submittedName>
</protein>
<dbReference type="GeneID" id="20040835"/>
<dbReference type="RefSeq" id="XP_008819354.1">
    <property type="nucleotide sequence ID" value="XM_008821132.1"/>
</dbReference>
<organism evidence="1 2">
    <name type="scientific">Plasmodium inui San Antonio 1</name>
    <dbReference type="NCBI Taxonomy" id="1237626"/>
    <lineage>
        <taxon>Eukaryota</taxon>
        <taxon>Sar</taxon>
        <taxon>Alveolata</taxon>
        <taxon>Apicomplexa</taxon>
        <taxon>Aconoidasida</taxon>
        <taxon>Haemosporida</taxon>
        <taxon>Plasmodiidae</taxon>
        <taxon>Plasmodium</taxon>
        <taxon>Plasmodium (Plasmodium)</taxon>
    </lineage>
</organism>
<evidence type="ECO:0000313" key="1">
    <source>
        <dbReference type="EMBL" id="EUD64054.1"/>
    </source>
</evidence>
<reference evidence="1 2" key="1">
    <citation type="submission" date="2013-02" db="EMBL/GenBank/DDBJ databases">
        <title>The Genome Sequence of Plasmodium inui San Antonio 1.</title>
        <authorList>
            <consortium name="The Broad Institute Genome Sequencing Platform"/>
            <consortium name="The Broad Institute Genome Sequencing Center for Infectious Disease"/>
            <person name="Neafsey D."/>
            <person name="Cheeseman I."/>
            <person name="Volkman S."/>
            <person name="Adams J."/>
            <person name="Walker B."/>
            <person name="Young S.K."/>
            <person name="Zeng Q."/>
            <person name="Gargeya S."/>
            <person name="Fitzgerald M."/>
            <person name="Haas B."/>
            <person name="Abouelleil A."/>
            <person name="Alvarado L."/>
            <person name="Arachchi H.M."/>
            <person name="Berlin A.M."/>
            <person name="Chapman S.B."/>
            <person name="Dewar J."/>
            <person name="Goldberg J."/>
            <person name="Griggs A."/>
            <person name="Gujja S."/>
            <person name="Hansen M."/>
            <person name="Howarth C."/>
            <person name="Imamovic A."/>
            <person name="Larimer J."/>
            <person name="McCowan C."/>
            <person name="Murphy C."/>
            <person name="Neiman D."/>
            <person name="Pearson M."/>
            <person name="Priest M."/>
            <person name="Roberts A."/>
            <person name="Saif S."/>
            <person name="Shea T."/>
            <person name="Sisk P."/>
            <person name="Sykes S."/>
            <person name="Wortman J."/>
            <person name="Nusbaum C."/>
            <person name="Birren B."/>
        </authorList>
    </citation>
    <scope>NUCLEOTIDE SEQUENCE [LARGE SCALE GENOMIC DNA]</scope>
    <source>
        <strain evidence="1 2">San Antonio 1</strain>
    </source>
</reference>
<proteinExistence type="predicted"/>
<dbReference type="AlphaFoldDB" id="W7A4N4"/>
<keyword evidence="2" id="KW-1185">Reference proteome</keyword>
<dbReference type="Proteomes" id="UP000030640">
    <property type="component" value="Unassembled WGS sequence"/>
</dbReference>
<dbReference type="EMBL" id="KI965558">
    <property type="protein sequence ID" value="EUD64054.1"/>
    <property type="molecule type" value="Genomic_DNA"/>
</dbReference>
<gene>
    <name evidence="1" type="ORF">C922_05561</name>
</gene>
<sequence length="100" mass="11964">MKYRTIKPLENVEDTIISMVVWCQEYYDVNHTSVCEILIFHECHLERNIPSTVLIWQQSNFVHNTDVYEFPMKHNYLKDLKIEGQDFGLYYTKNSTVSNL</sequence>
<dbReference type="VEuPathDB" id="PlasmoDB:C922_05561"/>
<accession>W7A4N4</accession>